<evidence type="ECO:0000256" key="2">
    <source>
        <dbReference type="ARBA" id="ARBA00022692"/>
    </source>
</evidence>
<dbReference type="Pfam" id="PF13519">
    <property type="entry name" value="VWA_2"/>
    <property type="match status" value="1"/>
</dbReference>
<keyword evidence="2 7" id="KW-0812">Transmembrane</keyword>
<gene>
    <name evidence="9" type="ORF">CJD36_011925</name>
</gene>
<evidence type="ECO:0000259" key="8">
    <source>
        <dbReference type="PROSITE" id="PS50234"/>
    </source>
</evidence>
<sequence>MFRFQELDYLFALAIVPVLIVLFIAVIYWRRKKIKQLGDERLVESQILGFIPGRATLKFILLTIGLVFTIVGLANLQAGDKIEKVQRKGVDVVIALDVSKSMLATDIQPNRLTRAQQLIMTLTDKMQNDRVALIVFAGRSYLQVPLTVDYAALKMMVQNVSTDMVPTQGTVIGDAVDMAVQSFSQTELKYKSLIVISDGEDHDEAALKKVQDAAEKGVVVHTVGIGSPQGTTLYDPETKSVKLDEQGAPVISKLNEEELRSLAAAGHGTYSLLQNTNDVANKLVSNLDGMEQKSLGSVVYTDYTSYFQYFILVGFLAFLAEWLIPGAKRKRNKAKDAKSKPVMVKKPTPPVAAASAVLIMILLSTTAMAQNNTNTLLQQGNKLYDQKRYDEATANYLQALKKDPNNATGLFNLGSALYQKKQYDSSRKLMAATADAIKDKGGKSAAHYNIGNTYMAQRKWEDAIASYKNTLRNNPQDADAKYNLSYAEEMLKKDKNDKKDKQKQDQQKQDKPQQDKDKKDKDKKEKQDQQKENDKDKKEQQDQQPQSQPSKLTEQQAEQMLNAVQQQEKKLQDKLKKEKGMRVKMDKDW</sequence>
<dbReference type="Gene3D" id="3.40.50.410">
    <property type="entry name" value="von Willebrand factor, type A domain"/>
    <property type="match status" value="1"/>
</dbReference>
<dbReference type="EMBL" id="PPSL01000003">
    <property type="protein sequence ID" value="PQJ10673.1"/>
    <property type="molecule type" value="Genomic_DNA"/>
</dbReference>
<dbReference type="InterPro" id="IPR011990">
    <property type="entry name" value="TPR-like_helical_dom_sf"/>
</dbReference>
<dbReference type="PROSITE" id="PS50005">
    <property type="entry name" value="TPR"/>
    <property type="match status" value="2"/>
</dbReference>
<dbReference type="Pfam" id="PF13414">
    <property type="entry name" value="TPR_11"/>
    <property type="match status" value="1"/>
</dbReference>
<dbReference type="SMART" id="SM00327">
    <property type="entry name" value="VWA"/>
    <property type="match status" value="1"/>
</dbReference>
<keyword evidence="4 7" id="KW-0472">Membrane</keyword>
<evidence type="ECO:0000256" key="3">
    <source>
        <dbReference type="ARBA" id="ARBA00022989"/>
    </source>
</evidence>
<dbReference type="Pfam" id="PF13432">
    <property type="entry name" value="TPR_16"/>
    <property type="match status" value="1"/>
</dbReference>
<evidence type="ECO:0000256" key="7">
    <source>
        <dbReference type="SAM" id="Phobius"/>
    </source>
</evidence>
<accession>A0A2S7SUV9</accession>
<feature type="compositionally biased region" description="Basic and acidic residues" evidence="6">
    <location>
        <begin position="493"/>
        <end position="541"/>
    </location>
</feature>
<dbReference type="PANTHER" id="PTHR22550">
    <property type="entry name" value="SPORE GERMINATION PROTEIN"/>
    <property type="match status" value="1"/>
</dbReference>
<dbReference type="AlphaFoldDB" id="A0A2S7SUV9"/>
<keyword evidence="1" id="KW-1003">Cell membrane</keyword>
<feature type="repeat" description="TPR" evidence="5">
    <location>
        <begin position="373"/>
        <end position="406"/>
    </location>
</feature>
<name>A0A2S7SUV9_9BACT</name>
<evidence type="ECO:0000256" key="5">
    <source>
        <dbReference type="PROSITE-ProRule" id="PRU00339"/>
    </source>
</evidence>
<feature type="compositionally biased region" description="Basic and acidic residues" evidence="6">
    <location>
        <begin position="567"/>
        <end position="589"/>
    </location>
</feature>
<feature type="transmembrane region" description="Helical" evidence="7">
    <location>
        <begin position="59"/>
        <end position="78"/>
    </location>
</feature>
<dbReference type="InterPro" id="IPR050768">
    <property type="entry name" value="UPF0353/GerABKA_families"/>
</dbReference>
<feature type="region of interest" description="Disordered" evidence="6">
    <location>
        <begin position="493"/>
        <end position="589"/>
    </location>
</feature>
<dbReference type="SUPFAM" id="SSF53300">
    <property type="entry name" value="vWA-like"/>
    <property type="match status" value="1"/>
</dbReference>
<dbReference type="PROSITE" id="PS50234">
    <property type="entry name" value="VWFA"/>
    <property type="match status" value="1"/>
</dbReference>
<dbReference type="Proteomes" id="UP000239872">
    <property type="component" value="Unassembled WGS sequence"/>
</dbReference>
<dbReference type="PANTHER" id="PTHR22550:SF5">
    <property type="entry name" value="LEUCINE ZIPPER PROTEIN 4"/>
    <property type="match status" value="1"/>
</dbReference>
<comment type="caution">
    <text evidence="9">The sequence shown here is derived from an EMBL/GenBank/DDBJ whole genome shotgun (WGS) entry which is preliminary data.</text>
</comment>
<evidence type="ECO:0000256" key="6">
    <source>
        <dbReference type="SAM" id="MobiDB-lite"/>
    </source>
</evidence>
<dbReference type="SMART" id="SM00028">
    <property type="entry name" value="TPR"/>
    <property type="match status" value="2"/>
</dbReference>
<evidence type="ECO:0000313" key="9">
    <source>
        <dbReference type="EMBL" id="PQJ10673.1"/>
    </source>
</evidence>
<feature type="domain" description="VWFA" evidence="8">
    <location>
        <begin position="91"/>
        <end position="287"/>
    </location>
</feature>
<feature type="transmembrane region" description="Helical" evidence="7">
    <location>
        <begin position="12"/>
        <end position="29"/>
    </location>
</feature>
<keyword evidence="3 7" id="KW-1133">Transmembrane helix</keyword>
<dbReference type="RefSeq" id="WP_105039401.1">
    <property type="nucleotide sequence ID" value="NZ_PPSL01000003.1"/>
</dbReference>
<dbReference type="InterPro" id="IPR002035">
    <property type="entry name" value="VWF_A"/>
</dbReference>
<dbReference type="InterPro" id="IPR019734">
    <property type="entry name" value="TPR_rpt"/>
</dbReference>
<feature type="transmembrane region" description="Helical" evidence="7">
    <location>
        <begin position="306"/>
        <end position="327"/>
    </location>
</feature>
<evidence type="ECO:0000313" key="10">
    <source>
        <dbReference type="Proteomes" id="UP000239872"/>
    </source>
</evidence>
<dbReference type="Gene3D" id="1.25.40.10">
    <property type="entry name" value="Tetratricopeptide repeat domain"/>
    <property type="match status" value="2"/>
</dbReference>
<evidence type="ECO:0000256" key="1">
    <source>
        <dbReference type="ARBA" id="ARBA00022475"/>
    </source>
</evidence>
<reference evidence="9 10" key="1">
    <citation type="submission" date="2018-01" db="EMBL/GenBank/DDBJ databases">
        <title>A novel member of the phylum Bacteroidetes isolated from glacier ice.</title>
        <authorList>
            <person name="Liu Q."/>
            <person name="Xin Y.-H."/>
        </authorList>
    </citation>
    <scope>NUCLEOTIDE SEQUENCE [LARGE SCALE GENOMIC DNA]</scope>
    <source>
        <strain evidence="9 10">RB1R16</strain>
    </source>
</reference>
<keyword evidence="5" id="KW-0802">TPR repeat</keyword>
<feature type="repeat" description="TPR" evidence="5">
    <location>
        <begin position="444"/>
        <end position="477"/>
    </location>
</feature>
<keyword evidence="10" id="KW-1185">Reference proteome</keyword>
<dbReference type="InterPro" id="IPR036465">
    <property type="entry name" value="vWFA_dom_sf"/>
</dbReference>
<feature type="compositionally biased region" description="Low complexity" evidence="6">
    <location>
        <begin position="542"/>
        <end position="551"/>
    </location>
</feature>
<feature type="compositionally biased region" description="Polar residues" evidence="6">
    <location>
        <begin position="552"/>
        <end position="564"/>
    </location>
</feature>
<feature type="transmembrane region" description="Helical" evidence="7">
    <location>
        <begin position="348"/>
        <end position="369"/>
    </location>
</feature>
<organism evidence="9 10">
    <name type="scientific">Flavipsychrobacter stenotrophus</name>
    <dbReference type="NCBI Taxonomy" id="2077091"/>
    <lineage>
        <taxon>Bacteria</taxon>
        <taxon>Pseudomonadati</taxon>
        <taxon>Bacteroidota</taxon>
        <taxon>Chitinophagia</taxon>
        <taxon>Chitinophagales</taxon>
        <taxon>Chitinophagaceae</taxon>
        <taxon>Flavipsychrobacter</taxon>
    </lineage>
</organism>
<evidence type="ECO:0000256" key="4">
    <source>
        <dbReference type="ARBA" id="ARBA00023136"/>
    </source>
</evidence>
<dbReference type="SUPFAM" id="SSF48452">
    <property type="entry name" value="TPR-like"/>
    <property type="match status" value="1"/>
</dbReference>
<proteinExistence type="predicted"/>
<protein>
    <recommendedName>
        <fullName evidence="8">VWFA domain-containing protein</fullName>
    </recommendedName>
</protein>
<dbReference type="OrthoDB" id="6206554at2"/>